<dbReference type="PANTHER" id="PTHR36922">
    <property type="entry name" value="BLL2446 PROTEIN"/>
    <property type="match status" value="1"/>
</dbReference>
<evidence type="ECO:0000313" key="2">
    <source>
        <dbReference type="Proteomes" id="UP000067626"/>
    </source>
</evidence>
<accession>A0A0K1ET58</accession>
<name>A0A0K1ET58_CHOCO</name>
<dbReference type="Gene3D" id="1.20.120.450">
    <property type="entry name" value="dinb family like domain"/>
    <property type="match status" value="1"/>
</dbReference>
<dbReference type="STRING" id="52.CMC5_080500"/>
<dbReference type="OrthoDB" id="338237at2"/>
<sequence>MNVYECSVPQMITLNRQARVWLDKAQAYAEQKKFDPEVLLSSRLAPDQWPLRKQIQSIALSPAWFFSMVLGTPAPSTDLADENLEQLRARLDGAFEELKAVKPEQLANIEERLCPMPFLPGKGMIGSQLVASFALPNLYFHATLAYAILRHNGVELGKMDFLGALDLRDV</sequence>
<gene>
    <name evidence="1" type="ORF">CMC5_080500</name>
</gene>
<dbReference type="InterPro" id="IPR034660">
    <property type="entry name" value="DinB/YfiT-like"/>
</dbReference>
<dbReference type="PATRIC" id="fig|52.7.peg.8852"/>
<protein>
    <recommendedName>
        <fullName evidence="3">DUF1993 domain-containing protein</fullName>
    </recommendedName>
</protein>
<dbReference type="RefSeq" id="WP_050435231.1">
    <property type="nucleotide sequence ID" value="NZ_CP012159.1"/>
</dbReference>
<reference evidence="1 2" key="1">
    <citation type="submission" date="2015-07" db="EMBL/GenBank/DDBJ databases">
        <title>Genome analysis of myxobacterium Chondromyces crocatus Cm c5 reveals a high potential for natural compound synthesis and the genetic basis for the loss of fruiting body formation.</title>
        <authorList>
            <person name="Zaburannyi N."/>
            <person name="Bunk B."/>
            <person name="Maier J."/>
            <person name="Overmann J."/>
            <person name="Mueller R."/>
        </authorList>
    </citation>
    <scope>NUCLEOTIDE SEQUENCE [LARGE SCALE GENOMIC DNA]</scope>
    <source>
        <strain evidence="1 2">Cm c5</strain>
    </source>
</reference>
<dbReference type="SUPFAM" id="SSF109854">
    <property type="entry name" value="DinB/YfiT-like putative metalloenzymes"/>
    <property type="match status" value="1"/>
</dbReference>
<proteinExistence type="predicted"/>
<dbReference type="KEGG" id="ccro:CMC5_080500"/>
<evidence type="ECO:0000313" key="1">
    <source>
        <dbReference type="EMBL" id="AKT43813.1"/>
    </source>
</evidence>
<dbReference type="EMBL" id="CP012159">
    <property type="protein sequence ID" value="AKT43813.1"/>
    <property type="molecule type" value="Genomic_DNA"/>
</dbReference>
<dbReference type="Proteomes" id="UP000067626">
    <property type="component" value="Chromosome"/>
</dbReference>
<evidence type="ECO:0008006" key="3">
    <source>
        <dbReference type="Google" id="ProtNLM"/>
    </source>
</evidence>
<dbReference type="PANTHER" id="PTHR36922:SF1">
    <property type="entry name" value="DUF1993 DOMAIN-CONTAINING PROTEIN"/>
    <property type="match status" value="1"/>
</dbReference>
<dbReference type="Pfam" id="PF09351">
    <property type="entry name" value="DUF1993"/>
    <property type="match status" value="1"/>
</dbReference>
<organism evidence="1 2">
    <name type="scientific">Chondromyces crocatus</name>
    <dbReference type="NCBI Taxonomy" id="52"/>
    <lineage>
        <taxon>Bacteria</taxon>
        <taxon>Pseudomonadati</taxon>
        <taxon>Myxococcota</taxon>
        <taxon>Polyangia</taxon>
        <taxon>Polyangiales</taxon>
        <taxon>Polyangiaceae</taxon>
        <taxon>Chondromyces</taxon>
    </lineage>
</organism>
<dbReference type="AlphaFoldDB" id="A0A0K1ET58"/>
<dbReference type="InterPro" id="IPR018531">
    <property type="entry name" value="DUF1993"/>
</dbReference>
<keyword evidence="2" id="KW-1185">Reference proteome</keyword>